<reference evidence="2" key="1">
    <citation type="submission" date="2020-02" db="EMBL/GenBank/DDBJ databases">
        <authorList>
            <person name="Meier V. D."/>
        </authorList>
    </citation>
    <scope>NUCLEOTIDE SEQUENCE</scope>
    <source>
        <strain evidence="2">AVDCRST_MAG59</strain>
    </source>
</reference>
<proteinExistence type="predicted"/>
<name>A0A6J4UZQ8_9BACT</name>
<feature type="region of interest" description="Disordered" evidence="1">
    <location>
        <begin position="1"/>
        <end position="173"/>
    </location>
</feature>
<dbReference type="AlphaFoldDB" id="A0A6J4UZQ8"/>
<accession>A0A6J4UZQ8</accession>
<feature type="compositionally biased region" description="Low complexity" evidence="1">
    <location>
        <begin position="113"/>
        <end position="131"/>
    </location>
</feature>
<gene>
    <name evidence="2" type="ORF">AVDCRST_MAG59-2562</name>
</gene>
<organism evidence="2">
    <name type="scientific">uncultured Thermomicrobiales bacterium</name>
    <dbReference type="NCBI Taxonomy" id="1645740"/>
    <lineage>
        <taxon>Bacteria</taxon>
        <taxon>Pseudomonadati</taxon>
        <taxon>Thermomicrobiota</taxon>
        <taxon>Thermomicrobia</taxon>
        <taxon>Thermomicrobiales</taxon>
        <taxon>environmental samples</taxon>
    </lineage>
</organism>
<evidence type="ECO:0000256" key="1">
    <source>
        <dbReference type="SAM" id="MobiDB-lite"/>
    </source>
</evidence>
<sequence>GDRQAVPAGASAGHPAADAAAAAPPRLRAEAPRPAAPSNPAQPATRGTSATLCRGRIGRRHAPASSRPRDAPIPSSPVHARDPIRSVAPRASAGGDSSRRGRPAAPTTPPASPTSAPTPAASTRTSSTVPRGARRRCAPAGRASQPVGPASRGTPARPAPRRLHRGAERVPLLPHGVRLRRRFPRPGACPGLDRRGLCGDDQVLVLPRPDGFGLHHPRWVPPCFDRSPEPSSGGRGHRPRWPRRAATGLFSTLRGYARTQDML</sequence>
<feature type="compositionally biased region" description="Low complexity" evidence="1">
    <location>
        <begin position="1"/>
        <end position="44"/>
    </location>
</feature>
<dbReference type="EMBL" id="CADCWF010000160">
    <property type="protein sequence ID" value="CAA9560792.1"/>
    <property type="molecule type" value="Genomic_DNA"/>
</dbReference>
<feature type="non-terminal residue" evidence="2">
    <location>
        <position position="1"/>
    </location>
</feature>
<evidence type="ECO:0000313" key="2">
    <source>
        <dbReference type="EMBL" id="CAA9560792.1"/>
    </source>
</evidence>
<protein>
    <submittedName>
        <fullName evidence="2">Uncharacterized protein</fullName>
    </submittedName>
</protein>